<dbReference type="InterPro" id="IPR003121">
    <property type="entry name" value="SWIB_MDM2_domain"/>
</dbReference>
<proteinExistence type="predicted"/>
<name>A0A6C0K129_9ZZZZ</name>
<dbReference type="InterPro" id="IPR019835">
    <property type="entry name" value="SWIB_domain"/>
</dbReference>
<dbReference type="Gene3D" id="1.10.245.10">
    <property type="entry name" value="SWIB/MDM2 domain"/>
    <property type="match status" value="1"/>
</dbReference>
<dbReference type="SMART" id="SM00151">
    <property type="entry name" value="SWIB"/>
    <property type="match status" value="1"/>
</dbReference>
<dbReference type="PROSITE" id="PS51925">
    <property type="entry name" value="SWIB_MDM2"/>
    <property type="match status" value="1"/>
</dbReference>
<sequence length="217" mass="23933">MSSSKSNVNANMSTEKKTSRKTAAKAEVTVPVVEAPAPVPAPAPAPVVETAAPAVETRTATDVLTTLSESLRALQTEVQTRVRAAIAEAQEAIRSVRRDAREGRRRRKVDPAELTPEQRAVWEARRANNAFLKPRPLSDELSAFMGLPAKSLKSQTEVTKYVSQYVKSHSCYDPNFKRRIIPDTKLAKLLRVKDGQEVTYLNLQGFLKVHFLKPASA</sequence>
<accession>A0A6C0K129</accession>
<dbReference type="AlphaFoldDB" id="A0A6C0K129"/>
<dbReference type="EMBL" id="MN740745">
    <property type="protein sequence ID" value="QHU09754.1"/>
    <property type="molecule type" value="Genomic_DNA"/>
</dbReference>
<feature type="domain" description="DM2" evidence="2">
    <location>
        <begin position="130"/>
        <end position="213"/>
    </location>
</feature>
<dbReference type="CDD" id="cd10567">
    <property type="entry name" value="SWIB-MDM2_like"/>
    <property type="match status" value="1"/>
</dbReference>
<evidence type="ECO:0000313" key="3">
    <source>
        <dbReference type="EMBL" id="QHU09754.1"/>
    </source>
</evidence>
<feature type="compositionally biased region" description="Polar residues" evidence="1">
    <location>
        <begin position="1"/>
        <end position="13"/>
    </location>
</feature>
<dbReference type="InterPro" id="IPR036885">
    <property type="entry name" value="SWIB_MDM2_dom_sf"/>
</dbReference>
<dbReference type="PANTHER" id="PTHR13844">
    <property type="entry name" value="SWI/SNF-RELATED MATRIX-ASSOCIATED ACTIN-DEPENDENT REGULATOR OF CHROMATIN SUBFAMILY D"/>
    <property type="match status" value="1"/>
</dbReference>
<dbReference type="Pfam" id="PF02201">
    <property type="entry name" value="SWIB"/>
    <property type="match status" value="1"/>
</dbReference>
<protein>
    <recommendedName>
        <fullName evidence="2">DM2 domain-containing protein</fullName>
    </recommendedName>
</protein>
<reference evidence="3" key="1">
    <citation type="journal article" date="2020" name="Nature">
        <title>Giant virus diversity and host interactions through global metagenomics.</title>
        <authorList>
            <person name="Schulz F."/>
            <person name="Roux S."/>
            <person name="Paez-Espino D."/>
            <person name="Jungbluth S."/>
            <person name="Walsh D.A."/>
            <person name="Denef V.J."/>
            <person name="McMahon K.D."/>
            <person name="Konstantinidis K.T."/>
            <person name="Eloe-Fadrosh E.A."/>
            <person name="Kyrpides N.C."/>
            <person name="Woyke T."/>
        </authorList>
    </citation>
    <scope>NUCLEOTIDE SEQUENCE</scope>
    <source>
        <strain evidence="3">GVMAG-S-1101164-164</strain>
    </source>
</reference>
<evidence type="ECO:0000259" key="2">
    <source>
        <dbReference type="PROSITE" id="PS51925"/>
    </source>
</evidence>
<organism evidence="3">
    <name type="scientific">viral metagenome</name>
    <dbReference type="NCBI Taxonomy" id="1070528"/>
    <lineage>
        <taxon>unclassified sequences</taxon>
        <taxon>metagenomes</taxon>
        <taxon>organismal metagenomes</taxon>
    </lineage>
</organism>
<dbReference type="SUPFAM" id="SSF47592">
    <property type="entry name" value="SWIB/MDM2 domain"/>
    <property type="match status" value="1"/>
</dbReference>
<feature type="region of interest" description="Disordered" evidence="1">
    <location>
        <begin position="1"/>
        <end position="25"/>
    </location>
</feature>
<evidence type="ECO:0000256" key="1">
    <source>
        <dbReference type="SAM" id="MobiDB-lite"/>
    </source>
</evidence>